<dbReference type="KEGG" id="amaq:GO499_04955"/>
<organism evidence="7 8">
    <name type="scientific">Algicella marina</name>
    <dbReference type="NCBI Taxonomy" id="2683284"/>
    <lineage>
        <taxon>Bacteria</taxon>
        <taxon>Pseudomonadati</taxon>
        <taxon>Pseudomonadota</taxon>
        <taxon>Alphaproteobacteria</taxon>
        <taxon>Rhodobacterales</taxon>
        <taxon>Paracoccaceae</taxon>
        <taxon>Algicella</taxon>
    </lineage>
</organism>
<evidence type="ECO:0000256" key="3">
    <source>
        <dbReference type="ARBA" id="ARBA00022989"/>
    </source>
</evidence>
<evidence type="ECO:0000313" key="7">
    <source>
        <dbReference type="EMBL" id="QHQ34585.1"/>
    </source>
</evidence>
<evidence type="ECO:0000256" key="1">
    <source>
        <dbReference type="ARBA" id="ARBA00004141"/>
    </source>
</evidence>
<evidence type="ECO:0000256" key="4">
    <source>
        <dbReference type="ARBA" id="ARBA00023136"/>
    </source>
</evidence>
<evidence type="ECO:0000313" key="8">
    <source>
        <dbReference type="Proteomes" id="UP000464495"/>
    </source>
</evidence>
<feature type="transmembrane region" description="Helical" evidence="6">
    <location>
        <begin position="21"/>
        <end position="44"/>
    </location>
</feature>
<dbReference type="EMBL" id="CP046620">
    <property type="protein sequence ID" value="QHQ34585.1"/>
    <property type="molecule type" value="Genomic_DNA"/>
</dbReference>
<protein>
    <submittedName>
        <fullName evidence="7">Hly-III family protein</fullName>
    </submittedName>
</protein>
<accession>A0A6P1SYH5</accession>
<dbReference type="GO" id="GO:0046872">
    <property type="term" value="F:metal ion binding"/>
    <property type="evidence" value="ECO:0007669"/>
    <property type="project" value="UniProtKB-KW"/>
</dbReference>
<dbReference type="InterPro" id="IPR004254">
    <property type="entry name" value="AdipoR/HlyIII-related"/>
</dbReference>
<keyword evidence="5" id="KW-0862">Zinc</keyword>
<feature type="transmembrane region" description="Helical" evidence="6">
    <location>
        <begin position="165"/>
        <end position="187"/>
    </location>
</feature>
<sequence length="218" mass="23750">MTEQDIKERTYSPAERRSDACIHFAGIVLALMAVPVLITLAAVWRGDVAAVTGAVIYGLSLILMIHCSALYHMVRVPQWRPVFRRMDHTAIFIKIAGTYTPFALLAGSSAMLLTFLWIAAAAGALLKILAPGRFEWVALSLYLGMGWAGAVAGGEMISALSWTGFILILVGGFIYTVGVIFYLWELLPHHNAIWHAFVLVASCVFYAAVIVELIPKAA</sequence>
<feature type="binding site" evidence="5">
    <location>
        <position position="72"/>
    </location>
    <ligand>
        <name>Zn(2+)</name>
        <dbReference type="ChEBI" id="CHEBI:29105"/>
    </ligand>
</feature>
<feature type="transmembrane region" description="Helical" evidence="6">
    <location>
        <begin position="91"/>
        <end position="124"/>
    </location>
</feature>
<name>A0A6P1SYH5_9RHOB</name>
<evidence type="ECO:0000256" key="5">
    <source>
        <dbReference type="PIRSR" id="PIRSR604254-1"/>
    </source>
</evidence>
<feature type="binding site" evidence="5">
    <location>
        <position position="195"/>
    </location>
    <ligand>
        <name>Zn(2+)</name>
        <dbReference type="ChEBI" id="CHEBI:29105"/>
    </ligand>
</feature>
<comment type="subcellular location">
    <subcellularLocation>
        <location evidence="1">Membrane</location>
        <topology evidence="1">Multi-pass membrane protein</topology>
    </subcellularLocation>
</comment>
<dbReference type="GO" id="GO:0016020">
    <property type="term" value="C:membrane"/>
    <property type="evidence" value="ECO:0007669"/>
    <property type="project" value="UniProtKB-SubCell"/>
</dbReference>
<proteinExistence type="predicted"/>
<keyword evidence="3 6" id="KW-1133">Transmembrane helix</keyword>
<feature type="transmembrane region" description="Helical" evidence="6">
    <location>
        <begin position="193"/>
        <end position="214"/>
    </location>
</feature>
<reference evidence="7 8" key="1">
    <citation type="submission" date="2019-12" db="EMBL/GenBank/DDBJ databases">
        <title>Complete genome sequence of Algicella marina strain 9Alg 56(T) isolated from the red alga Tichocarpus crinitus.</title>
        <authorList>
            <person name="Kim S.-G."/>
            <person name="Nedashkovskaya O.I."/>
        </authorList>
    </citation>
    <scope>NUCLEOTIDE SEQUENCE [LARGE SCALE GENOMIC DNA]</scope>
    <source>
        <strain evidence="7 8">9Alg 56</strain>
    </source>
</reference>
<gene>
    <name evidence="7" type="ORF">GO499_04955</name>
</gene>
<dbReference type="Pfam" id="PF03006">
    <property type="entry name" value="HlyIII"/>
    <property type="match status" value="1"/>
</dbReference>
<dbReference type="AlphaFoldDB" id="A0A6P1SYH5"/>
<dbReference type="PANTHER" id="PTHR20855:SF3">
    <property type="entry name" value="LD03007P"/>
    <property type="match status" value="1"/>
</dbReference>
<keyword evidence="4 6" id="KW-0472">Membrane</keyword>
<feature type="transmembrane region" description="Helical" evidence="6">
    <location>
        <begin position="136"/>
        <end position="153"/>
    </location>
</feature>
<evidence type="ECO:0000256" key="2">
    <source>
        <dbReference type="ARBA" id="ARBA00022692"/>
    </source>
</evidence>
<dbReference type="RefSeq" id="WP_161861154.1">
    <property type="nucleotide sequence ID" value="NZ_CP046620.1"/>
</dbReference>
<evidence type="ECO:0000256" key="6">
    <source>
        <dbReference type="SAM" id="Phobius"/>
    </source>
</evidence>
<dbReference type="PANTHER" id="PTHR20855">
    <property type="entry name" value="ADIPOR/PROGESTIN RECEPTOR-RELATED"/>
    <property type="match status" value="1"/>
</dbReference>
<keyword evidence="5" id="KW-0479">Metal-binding</keyword>
<keyword evidence="2 6" id="KW-0812">Transmembrane</keyword>
<dbReference type="Proteomes" id="UP000464495">
    <property type="component" value="Chromosome"/>
</dbReference>
<keyword evidence="8" id="KW-1185">Reference proteome</keyword>
<feature type="transmembrane region" description="Helical" evidence="6">
    <location>
        <begin position="50"/>
        <end position="71"/>
    </location>
</feature>